<dbReference type="Gene3D" id="3.40.50.720">
    <property type="entry name" value="NAD(P)-binding Rossmann-like Domain"/>
    <property type="match status" value="1"/>
</dbReference>
<dbReference type="EMBL" id="DVFZ01000102">
    <property type="protein sequence ID" value="HIQ83533.1"/>
    <property type="molecule type" value="Genomic_DNA"/>
</dbReference>
<feature type="domain" description="Ketoreductase" evidence="4">
    <location>
        <begin position="3"/>
        <end position="173"/>
    </location>
</feature>
<evidence type="ECO:0000256" key="2">
    <source>
        <dbReference type="ARBA" id="ARBA00023002"/>
    </source>
</evidence>
<organism evidence="5 6">
    <name type="scientific">Candidatus Pullichristensenella stercorigallinarum</name>
    <dbReference type="NCBI Taxonomy" id="2840909"/>
    <lineage>
        <taxon>Bacteria</taxon>
        <taxon>Bacillati</taxon>
        <taxon>Bacillota</taxon>
        <taxon>Clostridia</taxon>
        <taxon>Candidatus Pullichristensenella</taxon>
    </lineage>
</organism>
<dbReference type="PANTHER" id="PTHR44169:SF6">
    <property type="entry name" value="NADPH-DEPENDENT 1-ACYLDIHYDROXYACETONE PHOSPHATE REDUCTASE"/>
    <property type="match status" value="1"/>
</dbReference>
<dbReference type="Proteomes" id="UP000824260">
    <property type="component" value="Unassembled WGS sequence"/>
</dbReference>
<evidence type="ECO:0000259" key="4">
    <source>
        <dbReference type="SMART" id="SM00822"/>
    </source>
</evidence>
<name>A0A9D0ZN80_9FIRM</name>
<evidence type="ECO:0000256" key="3">
    <source>
        <dbReference type="RuleBase" id="RU000363"/>
    </source>
</evidence>
<evidence type="ECO:0000313" key="6">
    <source>
        <dbReference type="Proteomes" id="UP000824260"/>
    </source>
</evidence>
<dbReference type="PRINTS" id="PR00080">
    <property type="entry name" value="SDRFAMILY"/>
</dbReference>
<dbReference type="InterPro" id="IPR036291">
    <property type="entry name" value="NAD(P)-bd_dom_sf"/>
</dbReference>
<accession>A0A9D0ZN80</accession>
<evidence type="ECO:0000313" key="5">
    <source>
        <dbReference type="EMBL" id="HIQ83533.1"/>
    </source>
</evidence>
<keyword evidence="2" id="KW-0560">Oxidoreductase</keyword>
<reference evidence="5" key="1">
    <citation type="submission" date="2020-10" db="EMBL/GenBank/DDBJ databases">
        <authorList>
            <person name="Gilroy R."/>
        </authorList>
    </citation>
    <scope>NUCLEOTIDE SEQUENCE</scope>
    <source>
        <strain evidence="5">ChiSjej6B24-2974</strain>
    </source>
</reference>
<comment type="similarity">
    <text evidence="1 3">Belongs to the short-chain dehydrogenases/reductases (SDR) family.</text>
</comment>
<dbReference type="PANTHER" id="PTHR44169">
    <property type="entry name" value="NADPH-DEPENDENT 1-ACYLDIHYDROXYACETONE PHOSPHATE REDUCTASE"/>
    <property type="match status" value="1"/>
</dbReference>
<reference evidence="5" key="2">
    <citation type="journal article" date="2021" name="PeerJ">
        <title>Extensive microbial diversity within the chicken gut microbiome revealed by metagenomics and culture.</title>
        <authorList>
            <person name="Gilroy R."/>
            <person name="Ravi A."/>
            <person name="Getino M."/>
            <person name="Pursley I."/>
            <person name="Horton D.L."/>
            <person name="Alikhan N.F."/>
            <person name="Baker D."/>
            <person name="Gharbi K."/>
            <person name="Hall N."/>
            <person name="Watson M."/>
            <person name="Adriaenssens E.M."/>
            <person name="Foster-Nyarko E."/>
            <person name="Jarju S."/>
            <person name="Secka A."/>
            <person name="Antonio M."/>
            <person name="Oren A."/>
            <person name="Chaudhuri R.R."/>
            <person name="La Ragione R."/>
            <person name="Hildebrand F."/>
            <person name="Pallen M.J."/>
        </authorList>
    </citation>
    <scope>NUCLEOTIDE SEQUENCE</scope>
    <source>
        <strain evidence="5">ChiSjej6B24-2974</strain>
    </source>
</reference>
<dbReference type="PRINTS" id="PR00081">
    <property type="entry name" value="GDHRDH"/>
</dbReference>
<dbReference type="SUPFAM" id="SSF51735">
    <property type="entry name" value="NAD(P)-binding Rossmann-fold domains"/>
    <property type="match status" value="1"/>
</dbReference>
<evidence type="ECO:0000256" key="1">
    <source>
        <dbReference type="ARBA" id="ARBA00006484"/>
    </source>
</evidence>
<dbReference type="SMART" id="SM00822">
    <property type="entry name" value="PKS_KR"/>
    <property type="match status" value="1"/>
</dbReference>
<dbReference type="AlphaFoldDB" id="A0A9D0ZN80"/>
<gene>
    <name evidence="5" type="ORF">IAA52_10590</name>
</gene>
<dbReference type="InterPro" id="IPR002347">
    <property type="entry name" value="SDR_fam"/>
</dbReference>
<dbReference type="GO" id="GO:0016491">
    <property type="term" value="F:oxidoreductase activity"/>
    <property type="evidence" value="ECO:0007669"/>
    <property type="project" value="UniProtKB-KW"/>
</dbReference>
<comment type="caution">
    <text evidence="5">The sequence shown here is derived from an EMBL/GenBank/DDBJ whole genome shotgun (WGS) entry which is preliminary data.</text>
</comment>
<proteinExistence type="inferred from homology"/>
<sequence length="264" mass="28043">MSRVAVVTGGTSGIGLATANALKDAGVKVYVLSRHAAELPGLFHIAADVSNEESVAAAIHEVHRREGRLDILVNNAGFGISGAAEFTENADAKRLLDVNLFGMVNATKAALPLMRAQGGGRIVNVSSVAAPLSIPFQAWYSVSKAAVNAYTLALFNEVKQMGVSVCAVMPGDIHTGFTAARKKCPAGDDVYAGRIARSVAKMEKDEENGMAPEVAGRFLAHVALKKRVKPYYAIGLTYKFFVLLSRILPIRMIGWLLGLLYAGN</sequence>
<protein>
    <submittedName>
        <fullName evidence="5">SDR family NAD(P)-dependent oxidoreductase</fullName>
    </submittedName>
</protein>
<dbReference type="Pfam" id="PF00106">
    <property type="entry name" value="adh_short"/>
    <property type="match status" value="1"/>
</dbReference>
<dbReference type="InterPro" id="IPR057326">
    <property type="entry name" value="KR_dom"/>
</dbReference>